<evidence type="ECO:0000313" key="9">
    <source>
        <dbReference type="Proteomes" id="UP001152622"/>
    </source>
</evidence>
<evidence type="ECO:0000256" key="1">
    <source>
        <dbReference type="ARBA" id="ARBA00022737"/>
    </source>
</evidence>
<reference evidence="8" key="1">
    <citation type="journal article" date="2023" name="Science">
        <title>Genome structures resolve the early diversification of teleost fishes.</title>
        <authorList>
            <person name="Parey E."/>
            <person name="Louis A."/>
            <person name="Montfort J."/>
            <person name="Bouchez O."/>
            <person name="Roques C."/>
            <person name="Iampietro C."/>
            <person name="Lluch J."/>
            <person name="Castinel A."/>
            <person name="Donnadieu C."/>
            <person name="Desvignes T."/>
            <person name="Floi Bucao C."/>
            <person name="Jouanno E."/>
            <person name="Wen M."/>
            <person name="Mejri S."/>
            <person name="Dirks R."/>
            <person name="Jansen H."/>
            <person name="Henkel C."/>
            <person name="Chen W.J."/>
            <person name="Zahm M."/>
            <person name="Cabau C."/>
            <person name="Klopp C."/>
            <person name="Thompson A.W."/>
            <person name="Robinson-Rechavi M."/>
            <person name="Braasch I."/>
            <person name="Lecointre G."/>
            <person name="Bobe J."/>
            <person name="Postlethwait J.H."/>
            <person name="Berthelot C."/>
            <person name="Roest Crollius H."/>
            <person name="Guiguen Y."/>
        </authorList>
    </citation>
    <scope>NUCLEOTIDE SEQUENCE</scope>
    <source>
        <strain evidence="8">WJC10195</strain>
    </source>
</reference>
<dbReference type="Pfam" id="PF08409">
    <property type="entry name" value="TMTC_DUF1736"/>
    <property type="match status" value="1"/>
</dbReference>
<accession>A0A9Q1G1E1</accession>
<keyword evidence="5" id="KW-0812">Transmembrane</keyword>
<keyword evidence="5" id="KW-1133">Transmembrane helix</keyword>
<gene>
    <name evidence="8" type="ORF">SKAU_G00042220</name>
</gene>
<protein>
    <recommendedName>
        <fullName evidence="7">DUF1736 domain-containing protein</fullName>
    </recommendedName>
</protein>
<keyword evidence="2" id="KW-0802">TPR repeat</keyword>
<feature type="compositionally biased region" description="Gly residues" evidence="4">
    <location>
        <begin position="354"/>
        <end position="363"/>
    </location>
</feature>
<evidence type="ECO:0000256" key="4">
    <source>
        <dbReference type="SAM" id="MobiDB-lite"/>
    </source>
</evidence>
<evidence type="ECO:0000313" key="8">
    <source>
        <dbReference type="EMBL" id="KAJ8373642.1"/>
    </source>
</evidence>
<keyword evidence="9" id="KW-1185">Reference proteome</keyword>
<dbReference type="GO" id="GO:0000030">
    <property type="term" value="F:mannosyltransferase activity"/>
    <property type="evidence" value="ECO:0007669"/>
    <property type="project" value="TreeGrafter"/>
</dbReference>
<organism evidence="8 9">
    <name type="scientific">Synaphobranchus kaupii</name>
    <name type="common">Kaup's arrowtooth eel</name>
    <dbReference type="NCBI Taxonomy" id="118154"/>
    <lineage>
        <taxon>Eukaryota</taxon>
        <taxon>Metazoa</taxon>
        <taxon>Chordata</taxon>
        <taxon>Craniata</taxon>
        <taxon>Vertebrata</taxon>
        <taxon>Euteleostomi</taxon>
        <taxon>Actinopterygii</taxon>
        <taxon>Neopterygii</taxon>
        <taxon>Teleostei</taxon>
        <taxon>Anguilliformes</taxon>
        <taxon>Synaphobranchidae</taxon>
        <taxon>Synaphobranchus</taxon>
    </lineage>
</organism>
<comment type="caution">
    <text evidence="8">The sequence shown here is derived from an EMBL/GenBank/DDBJ whole genome shotgun (WGS) entry which is preliminary data.</text>
</comment>
<feature type="domain" description="DUF1736" evidence="7">
    <location>
        <begin position="211"/>
        <end position="283"/>
    </location>
</feature>
<dbReference type="InterPro" id="IPR013618">
    <property type="entry name" value="TMTC_DUF1736"/>
</dbReference>
<evidence type="ECO:0000256" key="2">
    <source>
        <dbReference type="ARBA" id="ARBA00022803"/>
    </source>
</evidence>
<evidence type="ECO:0000256" key="3">
    <source>
        <dbReference type="ARBA" id="ARBA00023136"/>
    </source>
</evidence>
<dbReference type="PANTHER" id="PTHR44216">
    <property type="entry name" value="PROTEIN O-MANNOSYL-TRANSFERASE TMTC2"/>
    <property type="match status" value="1"/>
</dbReference>
<keyword evidence="3 5" id="KW-0472">Membrane</keyword>
<sequence>MIAELVCSAVALLLYVNTLDADFCYDDSRAIRSNQDLLLETPWINIFYDDFWGTLLTHSGSHKSYRPLCTLSFRLNHALGGAGALGWRAWWGGPIWGQGSSSCCLCCATPGTVALRSGPSPSVSPAPSSSPTHWWLWLLASLLLAACSMLWKEQGLTVLGVAAAYDLFICHRLRLIHLLCQRKSFSLLLSMSTVAVWGAVLLGVRLYWMGNKPPIFSNSDNPAADSQSLLTRTLTFLYLPAANFWLLLCPNTLSFDWSMDALPLLTGLSDWRNLHTATFYTGLLLLVHFGLRSPAADRHTDGNAHITNGNAHITNSNAHITYGKPGINRHSCSPELANGEPGDDISGAPWSLAGGSGRGPMAQ</sequence>
<dbReference type="InterPro" id="IPR052384">
    <property type="entry name" value="TMTC_O-mannosyltransferase"/>
</dbReference>
<feature type="signal peptide" evidence="6">
    <location>
        <begin position="1"/>
        <end position="21"/>
    </location>
</feature>
<feature type="region of interest" description="Disordered" evidence="4">
    <location>
        <begin position="333"/>
        <end position="363"/>
    </location>
</feature>
<evidence type="ECO:0000256" key="5">
    <source>
        <dbReference type="SAM" id="Phobius"/>
    </source>
</evidence>
<feature type="transmembrane region" description="Helical" evidence="5">
    <location>
        <begin position="185"/>
        <end position="208"/>
    </location>
</feature>
<evidence type="ECO:0000259" key="7">
    <source>
        <dbReference type="Pfam" id="PF08409"/>
    </source>
</evidence>
<keyword evidence="6" id="KW-0732">Signal</keyword>
<feature type="transmembrane region" description="Helical" evidence="5">
    <location>
        <begin position="229"/>
        <end position="253"/>
    </location>
</feature>
<name>A0A9Q1G1E1_SYNKA</name>
<dbReference type="OrthoDB" id="8943348at2759"/>
<feature type="chain" id="PRO_5040435763" description="DUF1736 domain-containing protein" evidence="6">
    <location>
        <begin position="22"/>
        <end position="363"/>
    </location>
</feature>
<dbReference type="Proteomes" id="UP001152622">
    <property type="component" value="Chromosome 2"/>
</dbReference>
<evidence type="ECO:0000256" key="6">
    <source>
        <dbReference type="SAM" id="SignalP"/>
    </source>
</evidence>
<dbReference type="AlphaFoldDB" id="A0A9Q1G1E1"/>
<dbReference type="GO" id="GO:0005789">
    <property type="term" value="C:endoplasmic reticulum membrane"/>
    <property type="evidence" value="ECO:0007669"/>
    <property type="project" value="TreeGrafter"/>
</dbReference>
<dbReference type="GO" id="GO:0035269">
    <property type="term" value="P:protein O-linked glycosylation via mannose"/>
    <property type="evidence" value="ECO:0007669"/>
    <property type="project" value="TreeGrafter"/>
</dbReference>
<proteinExistence type="predicted"/>
<dbReference type="PANTHER" id="PTHR44216:SF3">
    <property type="entry name" value="PROTEIN O-MANNOSYL-TRANSFERASE TMTC2"/>
    <property type="match status" value="1"/>
</dbReference>
<keyword evidence="1" id="KW-0677">Repeat</keyword>
<dbReference type="EMBL" id="JAINUF010000002">
    <property type="protein sequence ID" value="KAJ8373642.1"/>
    <property type="molecule type" value="Genomic_DNA"/>
</dbReference>